<dbReference type="PANTHER" id="PTHR12854">
    <property type="entry name" value="ATAXIN 2-RELATED"/>
    <property type="match status" value="1"/>
</dbReference>
<feature type="region of interest" description="Disordered" evidence="1">
    <location>
        <begin position="1"/>
        <end position="71"/>
    </location>
</feature>
<gene>
    <name evidence="3" type="ORF">KVT40_000347</name>
</gene>
<protein>
    <recommendedName>
        <fullName evidence="2">LsmAD domain-containing protein</fullName>
    </recommendedName>
</protein>
<reference evidence="3" key="1">
    <citation type="submission" date="2021-07" db="EMBL/GenBank/DDBJ databases">
        <title>Elsinoe batatas strain:CRI-CJ2 Genome sequencing and assembly.</title>
        <authorList>
            <person name="Huang L."/>
        </authorList>
    </citation>
    <scope>NUCLEOTIDE SEQUENCE</scope>
    <source>
        <strain evidence="3">CRI-CJ2</strain>
    </source>
</reference>
<sequence length="1022" mass="110084">MSPAKSSEDARKQSSAADDGSSSSRTTAPKAWTTGTNPITQRPSGSTPVNGMANGHAQEHGKSSTKTNRSADKHAHDRLLFLYANFVGLDTVLTLKSGEQFEGVFSGAASQNNEARYHLKMVRRLNAPSQQANGSPASVGSFIGEGEDHSMAFDVNDTIDLAVQRVPIGGSTSRATNGAGFRTDVEISGNLDVREKVLQRWEPGPEDGSLSLNQDESLGSGSWDQFAANEKLYNVRSDYDEDMYTTSIDKTNPRYRQIADRAERLAREMEKDGESRKVIDSGLDEEDKYSGVRRDTPSLGSSGPNAYVPPSKRAITNKPTVSGAPFDPAIISSQLARPNSGSDAKKVTEKPSEKQANTEASTPAVSQSVKDSVARSLAANPTNGPAAKIAAPRAPSAAEASASVASKAAAENGENIIRDVHDAFKQFTSAEKLRIQQQQRQHQQQRASHARQEKSVKLNDLKKFSQNFKLHSRVPEDLVPILAKSKEKQESIKAKADQHAREREERRAQGVVTPPSASKAESSQQAQRPAQTTETPPDPAPQMSTRTRSQQQGRPQNGPTQQGPRVPGGFNQRTQMPYRQTPNGGIPAPIPIPQVTPGQTDNRVLSPTSATSIKFNANAMEFRPNPSASTFTPTAPATEAPASKRPSVVSPPPAAPVATPPVTEFFPSSARKSRLADGKWESTTATCFSTVKRLYEQNSDESKRAQYAANGGIPQGYRTAPVWDYPDANSEKSYVDFYARSINHPPPSPMHAAQNGAMPHQHQLPLHLQNGGSGMQQTPPFYRGQTQQNGQQPMDDGRMPSYSSTSSVQPSPRMAQPPMAYNAQAQAHMGYPYPMGANGMSAGMGMRPVPAGAQYMTPQGAPMGGHMMVQQPSNGPYMGHPGQGQVHMYPSPGPSHVQPHFGGHPGQPGMPGGYSGSPRAHPMSHQGSQQGHTPQQMFMMPGQGAPMMMMPQHGGHMGPMRYGQPQFQGQHPGNAYAMQQRAMSSGGYSQHMTPRQQHAVPHQGQMAPQMHPSVSTNGEEGR</sequence>
<dbReference type="OrthoDB" id="2275718at2759"/>
<accession>A0A8K0L8M5</accession>
<feature type="compositionally biased region" description="Low complexity" evidence="1">
    <location>
        <begin position="516"/>
        <end position="527"/>
    </location>
</feature>
<feature type="compositionally biased region" description="Polar residues" evidence="1">
    <location>
        <begin position="354"/>
        <end position="370"/>
    </location>
</feature>
<keyword evidence="4" id="KW-1185">Reference proteome</keyword>
<feature type="compositionally biased region" description="Polar residues" evidence="1">
    <location>
        <begin position="984"/>
        <end position="996"/>
    </location>
</feature>
<dbReference type="GO" id="GO:0003729">
    <property type="term" value="F:mRNA binding"/>
    <property type="evidence" value="ECO:0007669"/>
    <property type="project" value="TreeGrafter"/>
</dbReference>
<feature type="compositionally biased region" description="Low complexity" evidence="1">
    <location>
        <begin position="436"/>
        <end position="447"/>
    </location>
</feature>
<feature type="compositionally biased region" description="Basic and acidic residues" evidence="1">
    <location>
        <begin position="486"/>
        <end position="508"/>
    </location>
</feature>
<feature type="compositionally biased region" description="Low complexity" evidence="1">
    <location>
        <begin position="800"/>
        <end position="812"/>
    </location>
</feature>
<name>A0A8K0L8M5_9PEZI</name>
<dbReference type="Pfam" id="PF06741">
    <property type="entry name" value="LsmAD"/>
    <property type="match status" value="1"/>
</dbReference>
<dbReference type="SMART" id="SM01272">
    <property type="entry name" value="LsmAD"/>
    <property type="match status" value="1"/>
</dbReference>
<feature type="compositionally biased region" description="Polar residues" evidence="1">
    <location>
        <begin position="331"/>
        <end position="342"/>
    </location>
</feature>
<dbReference type="Pfam" id="PF14438">
    <property type="entry name" value="SM-ATX"/>
    <property type="match status" value="1"/>
</dbReference>
<dbReference type="PANTHER" id="PTHR12854:SF7">
    <property type="entry name" value="ATAXIN-2 HOMOLOG"/>
    <property type="match status" value="1"/>
</dbReference>
<feature type="region of interest" description="Disordered" evidence="1">
    <location>
        <begin position="625"/>
        <end position="662"/>
    </location>
</feature>
<dbReference type="InterPro" id="IPR045117">
    <property type="entry name" value="ATXN2-like"/>
</dbReference>
<feature type="compositionally biased region" description="Gly residues" evidence="1">
    <location>
        <begin position="903"/>
        <end position="915"/>
    </location>
</feature>
<evidence type="ECO:0000313" key="4">
    <source>
        <dbReference type="Proteomes" id="UP000809789"/>
    </source>
</evidence>
<feature type="compositionally biased region" description="Polar residues" evidence="1">
    <location>
        <begin position="775"/>
        <end position="792"/>
    </location>
</feature>
<dbReference type="InterPro" id="IPR025852">
    <property type="entry name" value="SM_dom_ATX"/>
</dbReference>
<evidence type="ECO:0000256" key="1">
    <source>
        <dbReference type="SAM" id="MobiDB-lite"/>
    </source>
</evidence>
<feature type="region of interest" description="Disordered" evidence="1">
    <location>
        <begin position="486"/>
        <end position="587"/>
    </location>
</feature>
<feature type="region of interest" description="Disordered" evidence="1">
    <location>
        <begin position="266"/>
        <end position="373"/>
    </location>
</feature>
<feature type="region of interest" description="Disordered" evidence="1">
    <location>
        <begin position="900"/>
        <end position="935"/>
    </location>
</feature>
<feature type="region of interest" description="Disordered" evidence="1">
    <location>
        <begin position="984"/>
        <end position="1022"/>
    </location>
</feature>
<feature type="compositionally biased region" description="Polar residues" evidence="1">
    <location>
        <begin position="1012"/>
        <end position="1022"/>
    </location>
</feature>
<evidence type="ECO:0000259" key="2">
    <source>
        <dbReference type="SMART" id="SM01272"/>
    </source>
</evidence>
<dbReference type="AlphaFoldDB" id="A0A8K0L8M5"/>
<evidence type="ECO:0000313" key="3">
    <source>
        <dbReference type="EMBL" id="KAG8631207.1"/>
    </source>
</evidence>
<proteinExistence type="predicted"/>
<feature type="domain" description="LsmAD" evidence="2">
    <location>
        <begin position="233"/>
        <end position="295"/>
    </location>
</feature>
<feature type="compositionally biased region" description="Polar residues" evidence="1">
    <location>
        <begin position="33"/>
        <end position="49"/>
    </location>
</feature>
<feature type="compositionally biased region" description="Low complexity" evidence="1">
    <location>
        <begin position="625"/>
        <end position="648"/>
    </location>
</feature>
<comment type="caution">
    <text evidence="3">The sequence shown here is derived from an EMBL/GenBank/DDBJ whole genome shotgun (WGS) entry which is preliminary data.</text>
</comment>
<feature type="region of interest" description="Disordered" evidence="1">
    <location>
        <begin position="749"/>
        <end position="817"/>
    </location>
</feature>
<feature type="compositionally biased region" description="Basic and acidic residues" evidence="1">
    <location>
        <begin position="343"/>
        <end position="353"/>
    </location>
</feature>
<dbReference type="EMBL" id="JAESVG020000001">
    <property type="protein sequence ID" value="KAG8631207.1"/>
    <property type="molecule type" value="Genomic_DNA"/>
</dbReference>
<dbReference type="GO" id="GO:0034063">
    <property type="term" value="P:stress granule assembly"/>
    <property type="evidence" value="ECO:0007669"/>
    <property type="project" value="TreeGrafter"/>
</dbReference>
<feature type="compositionally biased region" description="Low complexity" evidence="1">
    <location>
        <begin position="14"/>
        <end position="24"/>
    </location>
</feature>
<dbReference type="InterPro" id="IPR009604">
    <property type="entry name" value="LsmAD_domain"/>
</dbReference>
<feature type="region of interest" description="Disordered" evidence="1">
    <location>
        <begin position="432"/>
        <end position="459"/>
    </location>
</feature>
<dbReference type="Proteomes" id="UP000809789">
    <property type="component" value="Unassembled WGS sequence"/>
</dbReference>
<feature type="compositionally biased region" description="Polar residues" evidence="1">
    <location>
        <begin position="571"/>
        <end position="583"/>
    </location>
</feature>
<feature type="compositionally biased region" description="Polar residues" evidence="1">
    <location>
        <begin position="542"/>
        <end position="563"/>
    </location>
</feature>
<feature type="compositionally biased region" description="Basic and acidic residues" evidence="1">
    <location>
        <begin position="266"/>
        <end position="279"/>
    </location>
</feature>
<feature type="compositionally biased region" description="Basic and acidic residues" evidence="1">
    <location>
        <begin position="450"/>
        <end position="459"/>
    </location>
</feature>
<feature type="compositionally biased region" description="Basic and acidic residues" evidence="1">
    <location>
        <begin position="1"/>
        <end position="12"/>
    </location>
</feature>
<feature type="compositionally biased region" description="Pro residues" evidence="1">
    <location>
        <begin position="649"/>
        <end position="659"/>
    </location>
</feature>
<organism evidence="3 4">
    <name type="scientific">Elsinoe batatas</name>
    <dbReference type="NCBI Taxonomy" id="2601811"/>
    <lineage>
        <taxon>Eukaryota</taxon>
        <taxon>Fungi</taxon>
        <taxon>Dikarya</taxon>
        <taxon>Ascomycota</taxon>
        <taxon>Pezizomycotina</taxon>
        <taxon>Dothideomycetes</taxon>
        <taxon>Dothideomycetidae</taxon>
        <taxon>Myriangiales</taxon>
        <taxon>Elsinoaceae</taxon>
        <taxon>Elsinoe</taxon>
    </lineage>
</organism>
<dbReference type="GO" id="GO:0010494">
    <property type="term" value="C:cytoplasmic stress granule"/>
    <property type="evidence" value="ECO:0007669"/>
    <property type="project" value="TreeGrafter"/>
</dbReference>